<dbReference type="SUPFAM" id="SSF53756">
    <property type="entry name" value="UDP-Glycosyltransferase/glycogen phosphorylase"/>
    <property type="match status" value="1"/>
</dbReference>
<sequence>MKVALFTDTYLPQINGVTNTLNKLIQYYQRAGIEYKVFVPKYETEDDDCNTLRFYSIRFFLYPENRVAFPNTFRINSVLSDFQPDLIHIMTEFNMGLAGLNYGKKHGIPTISNYTTNFSQYMDYYKMPFLKQSVWNYMKWFHTQNDITLCPSFSAQKLLHTYGIHNTDIFSRGIDSDNFHAMYRSDSLREELGIADKTAFLYVGRVSHEKDLDILSESYQTIHEKYGDKVALVITGDGPYMEKCRQISPEDTVFTGFLKEKELSAMYASCDIFICPSSTETFGNVVLEAMSSGLPVIGADAGGVGEIVKHRQTGLKFAGRNAKELTACMAELLENPSLQNTLKRNGREYSTLRSWDKIFEGLMNIYEDTMAKKGISTVGA</sequence>
<feature type="domain" description="Glycosyl transferase family 1" evidence="1">
    <location>
        <begin position="187"/>
        <end position="348"/>
    </location>
</feature>
<dbReference type="GO" id="GO:0016758">
    <property type="term" value="F:hexosyltransferase activity"/>
    <property type="evidence" value="ECO:0007669"/>
    <property type="project" value="TreeGrafter"/>
</dbReference>
<dbReference type="CDD" id="cd03814">
    <property type="entry name" value="GT4-like"/>
    <property type="match status" value="1"/>
</dbReference>
<protein>
    <submittedName>
        <fullName evidence="3">Glycosyltransferase involved in cell wall bisynthesis</fullName>
    </submittedName>
</protein>
<keyword evidence="3" id="KW-0808">Transferase</keyword>
<dbReference type="Gene3D" id="3.40.50.2000">
    <property type="entry name" value="Glycogen Phosphorylase B"/>
    <property type="match status" value="2"/>
</dbReference>
<name>A0A1M7Y6F6_9FIRM</name>
<dbReference type="OrthoDB" id="9802525at2"/>
<dbReference type="EMBL" id="FRFD01000005">
    <property type="protein sequence ID" value="SHO48233.1"/>
    <property type="molecule type" value="Genomic_DNA"/>
</dbReference>
<proteinExistence type="predicted"/>
<feature type="domain" description="Glycosyltransferase subfamily 4-like N-terminal" evidence="2">
    <location>
        <begin position="14"/>
        <end position="177"/>
    </location>
</feature>
<evidence type="ECO:0000313" key="3">
    <source>
        <dbReference type="EMBL" id="SHO48233.1"/>
    </source>
</evidence>
<dbReference type="Proteomes" id="UP000184612">
    <property type="component" value="Unassembled WGS sequence"/>
</dbReference>
<dbReference type="InterPro" id="IPR001296">
    <property type="entry name" value="Glyco_trans_1"/>
</dbReference>
<dbReference type="PANTHER" id="PTHR45947:SF3">
    <property type="entry name" value="SULFOQUINOVOSYL TRANSFERASE SQD2"/>
    <property type="match status" value="1"/>
</dbReference>
<reference evidence="3 4" key="1">
    <citation type="submission" date="2016-12" db="EMBL/GenBank/DDBJ databases">
        <authorList>
            <person name="Song W.-J."/>
            <person name="Kurnit D.M."/>
        </authorList>
    </citation>
    <scope>NUCLEOTIDE SEQUENCE [LARGE SCALE GENOMIC DNA]</scope>
    <source>
        <strain evidence="3 4">DSM 12503</strain>
    </source>
</reference>
<dbReference type="InterPro" id="IPR050194">
    <property type="entry name" value="Glycosyltransferase_grp1"/>
</dbReference>
<dbReference type="Pfam" id="PF00534">
    <property type="entry name" value="Glycos_transf_1"/>
    <property type="match status" value="1"/>
</dbReference>
<evidence type="ECO:0000259" key="2">
    <source>
        <dbReference type="Pfam" id="PF13439"/>
    </source>
</evidence>
<dbReference type="STRING" id="1121345.SAMN02745217_01729"/>
<gene>
    <name evidence="3" type="ORF">SAMN02745217_01729</name>
</gene>
<accession>A0A1M7Y6F6</accession>
<evidence type="ECO:0000313" key="4">
    <source>
        <dbReference type="Proteomes" id="UP000184612"/>
    </source>
</evidence>
<organism evidence="3 4">
    <name type="scientific">Anaerocolumna xylanovorans DSM 12503</name>
    <dbReference type="NCBI Taxonomy" id="1121345"/>
    <lineage>
        <taxon>Bacteria</taxon>
        <taxon>Bacillati</taxon>
        <taxon>Bacillota</taxon>
        <taxon>Clostridia</taxon>
        <taxon>Lachnospirales</taxon>
        <taxon>Lachnospiraceae</taxon>
        <taxon>Anaerocolumna</taxon>
    </lineage>
</organism>
<dbReference type="PANTHER" id="PTHR45947">
    <property type="entry name" value="SULFOQUINOVOSYL TRANSFERASE SQD2"/>
    <property type="match status" value="1"/>
</dbReference>
<dbReference type="Pfam" id="PF13439">
    <property type="entry name" value="Glyco_transf_4"/>
    <property type="match status" value="1"/>
</dbReference>
<keyword evidence="4" id="KW-1185">Reference proteome</keyword>
<dbReference type="InterPro" id="IPR028098">
    <property type="entry name" value="Glyco_trans_4-like_N"/>
</dbReference>
<dbReference type="AlphaFoldDB" id="A0A1M7Y6F6"/>
<dbReference type="RefSeq" id="WP_073588455.1">
    <property type="nucleotide sequence ID" value="NZ_FRFD01000005.1"/>
</dbReference>
<evidence type="ECO:0000259" key="1">
    <source>
        <dbReference type="Pfam" id="PF00534"/>
    </source>
</evidence>